<organism evidence="1 2">
    <name type="scientific">Microvirga aerilata</name>
    <dbReference type="NCBI Taxonomy" id="670292"/>
    <lineage>
        <taxon>Bacteria</taxon>
        <taxon>Pseudomonadati</taxon>
        <taxon>Pseudomonadota</taxon>
        <taxon>Alphaproteobacteria</taxon>
        <taxon>Hyphomicrobiales</taxon>
        <taxon>Methylobacteriaceae</taxon>
        <taxon>Microvirga</taxon>
    </lineage>
</organism>
<proteinExistence type="predicted"/>
<evidence type="ECO:0000313" key="2">
    <source>
        <dbReference type="Proteomes" id="UP000605848"/>
    </source>
</evidence>
<sequence length="58" mass="6558">MPVLDAKALEIDSKGMAFLKSVLCPRHSSEVTPKKMTRIGKIRFHMMKRSRDLVASTI</sequence>
<protein>
    <submittedName>
        <fullName evidence="1">Uncharacterized protein</fullName>
    </submittedName>
</protein>
<reference evidence="1" key="1">
    <citation type="submission" date="2021-01" db="EMBL/GenBank/DDBJ databases">
        <title>Microvirga sp.</title>
        <authorList>
            <person name="Kim M.K."/>
        </authorList>
    </citation>
    <scope>NUCLEOTIDE SEQUENCE</scope>
    <source>
        <strain evidence="1">5420S-16</strain>
    </source>
</reference>
<dbReference type="EMBL" id="JAEQMY010000005">
    <property type="protein sequence ID" value="MBL0403423.1"/>
    <property type="molecule type" value="Genomic_DNA"/>
</dbReference>
<dbReference type="AlphaFoldDB" id="A0A937CWD9"/>
<name>A0A937CWD9_9HYPH</name>
<dbReference type="Proteomes" id="UP000605848">
    <property type="component" value="Unassembled WGS sequence"/>
</dbReference>
<accession>A0A937CWD9</accession>
<comment type="caution">
    <text evidence="1">The sequence shown here is derived from an EMBL/GenBank/DDBJ whole genome shotgun (WGS) entry which is preliminary data.</text>
</comment>
<gene>
    <name evidence="1" type="ORF">JKG68_05545</name>
</gene>
<keyword evidence="2" id="KW-1185">Reference proteome</keyword>
<evidence type="ECO:0000313" key="1">
    <source>
        <dbReference type="EMBL" id="MBL0403423.1"/>
    </source>
</evidence>
<dbReference type="RefSeq" id="WP_202056738.1">
    <property type="nucleotide sequence ID" value="NZ_JAEQMY010000005.1"/>
</dbReference>